<dbReference type="SUPFAM" id="SSF159006">
    <property type="entry name" value="YopX-like"/>
    <property type="match status" value="1"/>
</dbReference>
<dbReference type="InterPro" id="IPR019096">
    <property type="entry name" value="YopX_protein"/>
</dbReference>
<name>A0A2L1TWU3_9BACL</name>
<accession>A0A2L1TWU3</accession>
<dbReference type="InterPro" id="IPR023385">
    <property type="entry name" value="YopX-like_C"/>
</dbReference>
<feature type="domain" description="YopX protein" evidence="1">
    <location>
        <begin position="6"/>
        <end position="129"/>
    </location>
</feature>
<evidence type="ECO:0000313" key="2">
    <source>
        <dbReference type="EMBL" id="AVF25078.1"/>
    </source>
</evidence>
<gene>
    <name evidence="2" type="ORF">ERICIII_00871</name>
</gene>
<dbReference type="RefSeq" id="WP_158672718.1">
    <property type="nucleotide sequence ID" value="NZ_CP019655.1"/>
</dbReference>
<proteinExistence type="predicted"/>
<dbReference type="NCBIfam" id="TIGR01671">
    <property type="entry name" value="phage_TIGR01671"/>
    <property type="match status" value="1"/>
</dbReference>
<dbReference type="InterPro" id="IPR010024">
    <property type="entry name" value="CHP16711"/>
</dbReference>
<dbReference type="EMBL" id="CP019655">
    <property type="protein sequence ID" value="AVF25078.1"/>
    <property type="molecule type" value="Genomic_DNA"/>
</dbReference>
<evidence type="ECO:0000313" key="3">
    <source>
        <dbReference type="Proteomes" id="UP000239833"/>
    </source>
</evidence>
<reference evidence="3" key="1">
    <citation type="submission" date="2017-02" db="EMBL/GenBank/DDBJ databases">
        <title>Delineation of Paenibacillus larvae strains originating from foulbrood outbreaks.</title>
        <authorList>
            <person name="Beims H."/>
            <person name="Bunk B."/>
            <person name="Sproeer C."/>
            <person name="Mohr K.I."/>
            <person name="Pradella S."/>
            <person name="Guenther G."/>
            <person name="Rohde M."/>
            <person name="von der Ohe W."/>
            <person name="Steinert M."/>
        </authorList>
    </citation>
    <scope>NUCLEOTIDE SEQUENCE [LARGE SCALE GENOMIC DNA]</scope>
    <source>
        <strain evidence="3">Eric_III</strain>
    </source>
</reference>
<protein>
    <submittedName>
        <fullName evidence="2">YopX protein</fullName>
    </submittedName>
</protein>
<dbReference type="Proteomes" id="UP000239833">
    <property type="component" value="Chromosome"/>
</dbReference>
<dbReference type="Gene3D" id="2.30.30.290">
    <property type="entry name" value="YopX-like domains"/>
    <property type="match status" value="1"/>
</dbReference>
<dbReference type="GeneID" id="64217685"/>
<dbReference type="Pfam" id="PF09643">
    <property type="entry name" value="YopX"/>
    <property type="match status" value="1"/>
</dbReference>
<dbReference type="AlphaFoldDB" id="A0A2L1TWU3"/>
<sequence>MNRPIKFRGKRIDNGEWVYGFYLYGAIQDEHVIWTDNENWLVDSETVGQCTGIKDNNGKDIFEGDIVNSRKMSFSHSGHFEGMVDFNGIVQFGNGRFYLIGDSGERPDLVFGSNYHEVIGNIYEHPHLLGGIEDES</sequence>
<organism evidence="2 3">
    <name type="scientific">Paenibacillus larvae subsp. larvae</name>
    <dbReference type="NCBI Taxonomy" id="147375"/>
    <lineage>
        <taxon>Bacteria</taxon>
        <taxon>Bacillati</taxon>
        <taxon>Bacillota</taxon>
        <taxon>Bacilli</taxon>
        <taxon>Bacillales</taxon>
        <taxon>Paenibacillaceae</taxon>
        <taxon>Paenibacillus</taxon>
    </lineage>
</organism>
<evidence type="ECO:0000259" key="1">
    <source>
        <dbReference type="Pfam" id="PF09643"/>
    </source>
</evidence>